<feature type="compositionally biased region" description="Basic residues" evidence="10">
    <location>
        <begin position="15"/>
        <end position="27"/>
    </location>
</feature>
<gene>
    <name evidence="9" type="primary">ftsQ</name>
    <name evidence="12" type="ORF">D3Y57_15990</name>
</gene>
<dbReference type="InterPro" id="IPR034746">
    <property type="entry name" value="POTRA"/>
</dbReference>
<dbReference type="GO" id="GO:0043093">
    <property type="term" value="P:FtsZ-dependent cytokinesis"/>
    <property type="evidence" value="ECO:0007669"/>
    <property type="project" value="UniProtKB-UniRule"/>
</dbReference>
<dbReference type="GO" id="GO:0005886">
    <property type="term" value="C:plasma membrane"/>
    <property type="evidence" value="ECO:0007669"/>
    <property type="project" value="UniProtKB-SubCell"/>
</dbReference>
<comment type="similarity">
    <text evidence="9">Belongs to the FtsQ/DivIB family. FtsQ subfamily.</text>
</comment>
<keyword evidence="5 9" id="KW-0812">Transmembrane</keyword>
<evidence type="ECO:0000256" key="1">
    <source>
        <dbReference type="ARBA" id="ARBA00004370"/>
    </source>
</evidence>
<dbReference type="GO" id="GO:0032153">
    <property type="term" value="C:cell division site"/>
    <property type="evidence" value="ECO:0007669"/>
    <property type="project" value="UniProtKB-UniRule"/>
</dbReference>
<protein>
    <recommendedName>
        <fullName evidence="9">Cell division protein FtsQ</fullName>
    </recommendedName>
</protein>
<evidence type="ECO:0000256" key="8">
    <source>
        <dbReference type="ARBA" id="ARBA00023306"/>
    </source>
</evidence>
<evidence type="ECO:0000256" key="6">
    <source>
        <dbReference type="ARBA" id="ARBA00022989"/>
    </source>
</evidence>
<dbReference type="InterPro" id="IPR013685">
    <property type="entry name" value="POTRA_FtsQ_type"/>
</dbReference>
<dbReference type="HAMAP" id="MF_00911">
    <property type="entry name" value="FtsQ_subfam"/>
    <property type="match status" value="1"/>
</dbReference>
<dbReference type="Gene3D" id="3.10.20.310">
    <property type="entry name" value="membrane protein fhac"/>
    <property type="match status" value="1"/>
</dbReference>
<sequence length="339" mass="36513">MTAASIKRGGNGGTRKPRATVKGKAGKSKPSMLARSIESIPISATAMQRIVTFSILGVAGAAVISIAVMLGLPAYAAAQLSEIVGGAGFAVKRVEVTGIDRMDRLTVYAVALDQKSRAMPLVDLDKVRGELLQYGWIADARVSRRLPDTLVVDIVERKPAAVWQHEQQLSLIDDKGVVLEPVALNAMPDLPLVIGPDANVQATALTDLMGHAPRLKPMLAGATWVGNRRWDLRFQSGEVLALPEGDAPSAKALAKFSAMDGVDRLLGRGFVRFDMRDPAKMFVRVSRDKPRIDKPAGTDNNDDQHNEGVSHNGTAAPRESDHRARYRVVESVCADRRTG</sequence>
<evidence type="ECO:0000256" key="9">
    <source>
        <dbReference type="HAMAP-Rule" id="MF_00911"/>
    </source>
</evidence>
<evidence type="ECO:0000256" key="7">
    <source>
        <dbReference type="ARBA" id="ARBA00023136"/>
    </source>
</evidence>
<reference evidence="12 13" key="1">
    <citation type="submission" date="2018-09" db="EMBL/GenBank/DDBJ databases">
        <title>Sphingomonas peninsula sp. nov., isolated from fildes peninsula, Antarctic soil.</title>
        <authorList>
            <person name="Yingchao G."/>
        </authorList>
    </citation>
    <scope>NUCLEOTIDE SEQUENCE [LARGE SCALE GENOMIC DNA]</scope>
    <source>
        <strain evidence="12 13">YZ-8</strain>
    </source>
</reference>
<dbReference type="PANTHER" id="PTHR35851">
    <property type="entry name" value="CELL DIVISION PROTEIN FTSQ"/>
    <property type="match status" value="1"/>
</dbReference>
<feature type="compositionally biased region" description="Basic and acidic residues" evidence="10">
    <location>
        <begin position="285"/>
        <end position="308"/>
    </location>
</feature>
<evidence type="ECO:0000313" key="12">
    <source>
        <dbReference type="EMBL" id="AYJ87153.1"/>
    </source>
</evidence>
<keyword evidence="7 9" id="KW-0472">Membrane</keyword>
<feature type="region of interest" description="Disordered" evidence="10">
    <location>
        <begin position="285"/>
        <end position="326"/>
    </location>
</feature>
<dbReference type="OrthoDB" id="9783091at2"/>
<dbReference type="RefSeq" id="WP_121154161.1">
    <property type="nucleotide sequence ID" value="NZ_CP032829.1"/>
</dbReference>
<dbReference type="InterPro" id="IPR005548">
    <property type="entry name" value="Cell_div_FtsQ/DivIB_C"/>
</dbReference>
<keyword evidence="3 9" id="KW-0997">Cell inner membrane</keyword>
<dbReference type="InterPro" id="IPR026579">
    <property type="entry name" value="FtsQ"/>
</dbReference>
<keyword evidence="13" id="KW-1185">Reference proteome</keyword>
<feature type="transmembrane region" description="Helical" evidence="9">
    <location>
        <begin position="50"/>
        <end position="72"/>
    </location>
</feature>
<keyword evidence="6 9" id="KW-1133">Transmembrane helix</keyword>
<feature type="region of interest" description="Disordered" evidence="10">
    <location>
        <begin position="1"/>
        <end position="28"/>
    </location>
</feature>
<dbReference type="KEGG" id="spha:D3Y57_15990"/>
<name>A0A494TJG2_SPHPE</name>
<evidence type="ECO:0000256" key="3">
    <source>
        <dbReference type="ARBA" id="ARBA00022519"/>
    </source>
</evidence>
<comment type="subcellular location">
    <subcellularLocation>
        <location evidence="9">Cell inner membrane</location>
        <topology evidence="9">Single-pass type II membrane protein</topology>
    </subcellularLocation>
    <subcellularLocation>
        <location evidence="1">Membrane</location>
    </subcellularLocation>
    <text evidence="9">Localizes to the division septum.</text>
</comment>
<dbReference type="GO" id="GO:0090529">
    <property type="term" value="P:cell septum assembly"/>
    <property type="evidence" value="ECO:0007669"/>
    <property type="project" value="InterPro"/>
</dbReference>
<dbReference type="Proteomes" id="UP000276254">
    <property type="component" value="Chromosome"/>
</dbReference>
<dbReference type="Pfam" id="PF03799">
    <property type="entry name" value="FtsQ_DivIB_C"/>
    <property type="match status" value="1"/>
</dbReference>
<evidence type="ECO:0000256" key="2">
    <source>
        <dbReference type="ARBA" id="ARBA00022475"/>
    </source>
</evidence>
<evidence type="ECO:0000256" key="5">
    <source>
        <dbReference type="ARBA" id="ARBA00022692"/>
    </source>
</evidence>
<keyword evidence="2 9" id="KW-1003">Cell membrane</keyword>
<accession>A0A494TJG2</accession>
<evidence type="ECO:0000256" key="4">
    <source>
        <dbReference type="ARBA" id="ARBA00022618"/>
    </source>
</evidence>
<dbReference type="Pfam" id="PF08478">
    <property type="entry name" value="POTRA_1"/>
    <property type="match status" value="1"/>
</dbReference>
<evidence type="ECO:0000313" key="13">
    <source>
        <dbReference type="Proteomes" id="UP000276254"/>
    </source>
</evidence>
<evidence type="ECO:0000256" key="10">
    <source>
        <dbReference type="SAM" id="MobiDB-lite"/>
    </source>
</evidence>
<evidence type="ECO:0000259" key="11">
    <source>
        <dbReference type="PROSITE" id="PS51779"/>
    </source>
</evidence>
<keyword evidence="4 9" id="KW-0132">Cell division</keyword>
<feature type="domain" description="POTRA" evidence="11">
    <location>
        <begin position="89"/>
        <end position="157"/>
    </location>
</feature>
<dbReference type="PANTHER" id="PTHR35851:SF1">
    <property type="entry name" value="CELL DIVISION PROTEIN FTSQ"/>
    <property type="match status" value="1"/>
</dbReference>
<organism evidence="12 13">
    <name type="scientific">Sphingomonas paeninsulae</name>
    <dbReference type="NCBI Taxonomy" id="2319844"/>
    <lineage>
        <taxon>Bacteria</taxon>
        <taxon>Pseudomonadati</taxon>
        <taxon>Pseudomonadota</taxon>
        <taxon>Alphaproteobacteria</taxon>
        <taxon>Sphingomonadales</taxon>
        <taxon>Sphingomonadaceae</taxon>
        <taxon>Sphingomonas</taxon>
    </lineage>
</organism>
<keyword evidence="8 9" id="KW-0131">Cell cycle</keyword>
<proteinExistence type="inferred from homology"/>
<comment type="function">
    <text evidence="9">Essential cell division protein.</text>
</comment>
<dbReference type="EMBL" id="CP032829">
    <property type="protein sequence ID" value="AYJ87153.1"/>
    <property type="molecule type" value="Genomic_DNA"/>
</dbReference>
<dbReference type="AlphaFoldDB" id="A0A494TJG2"/>
<dbReference type="PROSITE" id="PS51779">
    <property type="entry name" value="POTRA"/>
    <property type="match status" value="1"/>
</dbReference>